<dbReference type="SMART" id="SM00387">
    <property type="entry name" value="HATPase_c"/>
    <property type="match status" value="1"/>
</dbReference>
<evidence type="ECO:0000259" key="8">
    <source>
        <dbReference type="PROSITE" id="PS50109"/>
    </source>
</evidence>
<sequence length="606" mass="68025">MTIVGHILDISAAALGFFIVSCLLKGRLSAAQKLYLSSAVFLLLWLLAVNGMDHMDSMAGLQVLDAITCASSALLIMTILLISLVFTKNLEKVPRYYWLLYILPGITTLIVFTNPLHHLFYRRFSIYVSEVQFGPLFIISGLQYYVYSILVIVIMIRFGCRARVKRVWGQVGLFIGGLLVPFCTNLLATLRILDLPIFATPLAFLVTIFCHGIAVYYLNFLNIKPAALENMAANVAEGYAVLSADSCIIYCNAAFEAIFGEKYKMRTNCYLNRIVEDLEERKKDVIYNLLNFFDVCKQSVNMISYEQAILSEDGKFYYSVELTPILVKHRLAGVMAMFRDVTKIKEEMRRKQQNLSRTMERERLISLGQMIGSISHNLKTPIMAISGDVTLLIDLVREYEESIGDEEVTVEDHLEIAKEMSGWLNRIGECCEYMSDIITTVKGMAANLSNTSEGEFTIEEVLKRVQMFLKGKLVKNGCRLLTDMRLPQGTMIHGDINNMVQVINNLIDNACDAMEKTGGDIELKVYRTQAGICIQVKDQGPGIPADVKEKLFRTMCTTKGTKGTGLGLYSSAEIIRARFGGKIWADDNEDGGTSFFVELPAEDERE</sequence>
<keyword evidence="10" id="KW-1185">Reference proteome</keyword>
<reference evidence="9 10" key="1">
    <citation type="submission" date="2021-06" db="EMBL/GenBank/DDBJ databases">
        <title>Faecalicatena sp. nov. isolated from porcine feces.</title>
        <authorList>
            <person name="Oh B.S."/>
            <person name="Lee J.H."/>
        </authorList>
    </citation>
    <scope>NUCLEOTIDE SEQUENCE [LARGE SCALE GENOMIC DNA]</scope>
    <source>
        <strain evidence="9 10">AGMB00832</strain>
    </source>
</reference>
<keyword evidence="7" id="KW-0472">Membrane</keyword>
<dbReference type="CDD" id="cd00075">
    <property type="entry name" value="HATPase"/>
    <property type="match status" value="1"/>
</dbReference>
<dbReference type="InterPro" id="IPR003661">
    <property type="entry name" value="HisK_dim/P_dom"/>
</dbReference>
<evidence type="ECO:0000256" key="6">
    <source>
        <dbReference type="ARBA" id="ARBA00023012"/>
    </source>
</evidence>
<evidence type="ECO:0000256" key="1">
    <source>
        <dbReference type="ARBA" id="ARBA00022553"/>
    </source>
</evidence>
<accession>A0ABS6D289</accession>
<dbReference type="PANTHER" id="PTHR43065">
    <property type="entry name" value="SENSOR HISTIDINE KINASE"/>
    <property type="match status" value="1"/>
</dbReference>
<keyword evidence="3" id="KW-0547">Nucleotide-binding</keyword>
<keyword evidence="5" id="KW-0067">ATP-binding</keyword>
<keyword evidence="6" id="KW-0902">Two-component regulatory system</keyword>
<dbReference type="InterPro" id="IPR003594">
    <property type="entry name" value="HATPase_dom"/>
</dbReference>
<dbReference type="EMBL" id="JABACJ020000005">
    <property type="protein sequence ID" value="MBU3875717.1"/>
    <property type="molecule type" value="Genomic_DNA"/>
</dbReference>
<dbReference type="NCBIfam" id="TIGR00229">
    <property type="entry name" value="sensory_box"/>
    <property type="match status" value="1"/>
</dbReference>
<evidence type="ECO:0000256" key="7">
    <source>
        <dbReference type="SAM" id="Phobius"/>
    </source>
</evidence>
<keyword evidence="1" id="KW-0597">Phosphoprotein</keyword>
<feature type="transmembrane region" description="Helical" evidence="7">
    <location>
        <begin position="98"/>
        <end position="116"/>
    </location>
</feature>
<keyword evidence="4" id="KW-0418">Kinase</keyword>
<dbReference type="InterPro" id="IPR000014">
    <property type="entry name" value="PAS"/>
</dbReference>
<dbReference type="Pfam" id="PF16927">
    <property type="entry name" value="HisKA_7TM"/>
    <property type="match status" value="1"/>
</dbReference>
<feature type="transmembrane region" description="Helical" evidence="7">
    <location>
        <begin position="198"/>
        <end position="218"/>
    </location>
</feature>
<proteinExistence type="predicted"/>
<dbReference type="PROSITE" id="PS50109">
    <property type="entry name" value="HIS_KIN"/>
    <property type="match status" value="1"/>
</dbReference>
<dbReference type="InterPro" id="IPR031621">
    <property type="entry name" value="HisKA_7TM"/>
</dbReference>
<name>A0ABS6D289_9FIRM</name>
<keyword evidence="2" id="KW-0808">Transferase</keyword>
<dbReference type="Pfam" id="PF02518">
    <property type="entry name" value="HATPase_c"/>
    <property type="match status" value="1"/>
</dbReference>
<feature type="transmembrane region" description="Helical" evidence="7">
    <location>
        <begin position="64"/>
        <end position="86"/>
    </location>
</feature>
<keyword evidence="7" id="KW-1133">Transmembrane helix</keyword>
<dbReference type="PANTHER" id="PTHR43065:SF10">
    <property type="entry name" value="PEROXIDE STRESS-ACTIVATED HISTIDINE KINASE MAK3"/>
    <property type="match status" value="1"/>
</dbReference>
<feature type="transmembrane region" description="Helical" evidence="7">
    <location>
        <begin position="171"/>
        <end position="192"/>
    </location>
</feature>
<comment type="caution">
    <text evidence="9">The sequence shown here is derived from an EMBL/GenBank/DDBJ whole genome shotgun (WGS) entry which is preliminary data.</text>
</comment>
<feature type="transmembrane region" description="Helical" evidence="7">
    <location>
        <begin position="6"/>
        <end position="24"/>
    </location>
</feature>
<dbReference type="InterPro" id="IPR005467">
    <property type="entry name" value="His_kinase_dom"/>
</dbReference>
<dbReference type="Proteomes" id="UP000723714">
    <property type="component" value="Unassembled WGS sequence"/>
</dbReference>
<evidence type="ECO:0000256" key="4">
    <source>
        <dbReference type="ARBA" id="ARBA00022777"/>
    </source>
</evidence>
<dbReference type="CDD" id="cd00082">
    <property type="entry name" value="HisKA"/>
    <property type="match status" value="1"/>
</dbReference>
<gene>
    <name evidence="9" type="ORF">HGO97_007825</name>
</gene>
<feature type="transmembrane region" description="Helical" evidence="7">
    <location>
        <begin position="34"/>
        <end position="52"/>
    </location>
</feature>
<dbReference type="RefSeq" id="WP_216240753.1">
    <property type="nucleotide sequence ID" value="NZ_JABACJ020000005.1"/>
</dbReference>
<keyword evidence="7" id="KW-0812">Transmembrane</keyword>
<evidence type="ECO:0000256" key="5">
    <source>
        <dbReference type="ARBA" id="ARBA00022840"/>
    </source>
</evidence>
<feature type="transmembrane region" description="Helical" evidence="7">
    <location>
        <begin position="136"/>
        <end position="159"/>
    </location>
</feature>
<organism evidence="9 10">
    <name type="scientific">Faecalicatena faecalis</name>
    <dbReference type="NCBI Taxonomy" id="2726362"/>
    <lineage>
        <taxon>Bacteria</taxon>
        <taxon>Bacillati</taxon>
        <taxon>Bacillota</taxon>
        <taxon>Clostridia</taxon>
        <taxon>Lachnospirales</taxon>
        <taxon>Lachnospiraceae</taxon>
        <taxon>Faecalicatena</taxon>
    </lineage>
</organism>
<feature type="domain" description="Histidine kinase" evidence="8">
    <location>
        <begin position="373"/>
        <end position="603"/>
    </location>
</feature>
<protein>
    <submittedName>
        <fullName evidence="9">PAS domain S-box protein</fullName>
    </submittedName>
</protein>
<evidence type="ECO:0000313" key="9">
    <source>
        <dbReference type="EMBL" id="MBU3875717.1"/>
    </source>
</evidence>
<evidence type="ECO:0000256" key="3">
    <source>
        <dbReference type="ARBA" id="ARBA00022741"/>
    </source>
</evidence>
<evidence type="ECO:0000313" key="10">
    <source>
        <dbReference type="Proteomes" id="UP000723714"/>
    </source>
</evidence>
<evidence type="ECO:0000256" key="2">
    <source>
        <dbReference type="ARBA" id="ARBA00022679"/>
    </source>
</evidence>